<feature type="domain" description="Response regulatory" evidence="2">
    <location>
        <begin position="1"/>
        <end position="45"/>
    </location>
</feature>
<evidence type="ECO:0000259" key="2">
    <source>
        <dbReference type="PROSITE" id="PS50110"/>
    </source>
</evidence>
<dbReference type="AlphaFoldDB" id="A0A800N9M1"/>
<sequence length="45" mass="4911">MTDDFGIPVILLTAKGQLSDKEQGFLSGSEDYIVKPFEVRSSFSG</sequence>
<evidence type="ECO:0000256" key="1">
    <source>
        <dbReference type="PROSITE-ProRule" id="PRU00169"/>
    </source>
</evidence>
<dbReference type="Proteomes" id="UP000465778">
    <property type="component" value="Unassembled WGS sequence"/>
</dbReference>
<dbReference type="Gene3D" id="3.40.50.2300">
    <property type="match status" value="1"/>
</dbReference>
<accession>A0A800N9M1</accession>
<name>A0A800N9M1_CYTFI</name>
<evidence type="ECO:0000313" key="3">
    <source>
        <dbReference type="EMBL" id="KAF0823100.1"/>
    </source>
</evidence>
<comment type="caution">
    <text evidence="1">Lacks conserved residue(s) required for the propagation of feature annotation.</text>
</comment>
<evidence type="ECO:0000313" key="4">
    <source>
        <dbReference type="Proteomes" id="UP000465778"/>
    </source>
</evidence>
<dbReference type="SUPFAM" id="SSF52172">
    <property type="entry name" value="CheY-like"/>
    <property type="match status" value="1"/>
</dbReference>
<protein>
    <submittedName>
        <fullName evidence="3">Two-component response regulator colocalized with HrtAB transporter</fullName>
    </submittedName>
</protein>
<comment type="caution">
    <text evidence="3">The sequence shown here is derived from an EMBL/GenBank/DDBJ whole genome shotgun (WGS) entry which is preliminary data.</text>
</comment>
<proteinExistence type="predicted"/>
<dbReference type="PROSITE" id="PS50110">
    <property type="entry name" value="RESPONSE_REGULATORY"/>
    <property type="match status" value="1"/>
</dbReference>
<organism evidence="3 4">
    <name type="scientific">Cytobacillus firmus</name>
    <name type="common">Bacillus firmus</name>
    <dbReference type="NCBI Taxonomy" id="1399"/>
    <lineage>
        <taxon>Bacteria</taxon>
        <taxon>Bacillati</taxon>
        <taxon>Bacillota</taxon>
        <taxon>Bacilli</taxon>
        <taxon>Bacillales</taxon>
        <taxon>Bacillaceae</taxon>
        <taxon>Cytobacillus</taxon>
    </lineage>
</organism>
<gene>
    <name evidence="3" type="ORF">KIS1582_3081</name>
</gene>
<dbReference type="GO" id="GO:0000160">
    <property type="term" value="P:phosphorelay signal transduction system"/>
    <property type="evidence" value="ECO:0007669"/>
    <property type="project" value="InterPro"/>
</dbReference>
<dbReference type="EMBL" id="VDEM01000038">
    <property type="protein sequence ID" value="KAF0823100.1"/>
    <property type="molecule type" value="Genomic_DNA"/>
</dbReference>
<dbReference type="InterPro" id="IPR011006">
    <property type="entry name" value="CheY-like_superfamily"/>
</dbReference>
<reference evidence="3 4" key="1">
    <citation type="journal article" date="2020" name="G3 (Bethesda)">
        <title>Whole Genome Sequencing and Comparative Genomics of Two Nematicidal Bacillus Strains Reveals a Wide Range of Possible Virulence Factors.</title>
        <authorList>
            <person name="Susic N."/>
            <person name="Janezic S."/>
            <person name="Rupnik M."/>
            <person name="Geric Stare B."/>
        </authorList>
    </citation>
    <scope>NUCLEOTIDE SEQUENCE [LARGE SCALE GENOMIC DNA]</scope>
    <source>
        <strain evidence="3 4">I-1582</strain>
    </source>
</reference>
<dbReference type="InterPro" id="IPR001789">
    <property type="entry name" value="Sig_transdc_resp-reg_receiver"/>
</dbReference>